<evidence type="ECO:0000256" key="2">
    <source>
        <dbReference type="ARBA" id="ARBA00001966"/>
    </source>
</evidence>
<evidence type="ECO:0000256" key="9">
    <source>
        <dbReference type="ARBA" id="ARBA00023014"/>
    </source>
</evidence>
<dbReference type="GO" id="GO:0051539">
    <property type="term" value="F:4 iron, 4 sulfur cluster binding"/>
    <property type="evidence" value="ECO:0007669"/>
    <property type="project" value="UniProtKB-KW"/>
</dbReference>
<organism evidence="13 14">
    <name type="scientific">Desulfurobacterium indicum</name>
    <dbReference type="NCBI Taxonomy" id="1914305"/>
    <lineage>
        <taxon>Bacteria</taxon>
        <taxon>Pseudomonadati</taxon>
        <taxon>Aquificota</taxon>
        <taxon>Aquificia</taxon>
        <taxon>Desulfurobacteriales</taxon>
        <taxon>Desulfurobacteriaceae</taxon>
        <taxon>Desulfurobacterium</taxon>
    </lineage>
</organism>
<comment type="cofactor">
    <cofactor evidence="2">
        <name>[4Fe-4S] cluster</name>
        <dbReference type="ChEBI" id="CHEBI:49883"/>
    </cofactor>
</comment>
<dbReference type="Gene3D" id="3.20.20.70">
    <property type="entry name" value="Aldolase class I"/>
    <property type="match status" value="1"/>
</dbReference>
<evidence type="ECO:0000256" key="5">
    <source>
        <dbReference type="ARBA" id="ARBA00022691"/>
    </source>
</evidence>
<evidence type="ECO:0000256" key="3">
    <source>
        <dbReference type="ARBA" id="ARBA00008703"/>
    </source>
</evidence>
<evidence type="ECO:0000256" key="10">
    <source>
        <dbReference type="ARBA" id="ARBA00023235"/>
    </source>
</evidence>
<comment type="caution">
    <text evidence="13">The sequence shown here is derived from an EMBL/GenBank/DDBJ whole genome shotgun (WGS) entry which is preliminary data.</text>
</comment>
<comment type="cofactor">
    <cofactor evidence="1">
        <name>pyridoxal 5'-phosphate</name>
        <dbReference type="ChEBI" id="CHEBI:597326"/>
    </cofactor>
</comment>
<dbReference type="SUPFAM" id="SSF102114">
    <property type="entry name" value="Radical SAM enzymes"/>
    <property type="match status" value="1"/>
</dbReference>
<evidence type="ECO:0000259" key="12">
    <source>
        <dbReference type="PROSITE" id="PS51918"/>
    </source>
</evidence>
<evidence type="ECO:0000256" key="4">
    <source>
        <dbReference type="ARBA" id="ARBA00022485"/>
    </source>
</evidence>
<dbReference type="InterPro" id="IPR007197">
    <property type="entry name" value="rSAM"/>
</dbReference>
<dbReference type="STRING" id="1914305.BLW93_05950"/>
<comment type="similarity">
    <text evidence="3">Belongs to the radical SAM superfamily. KamA family.</text>
</comment>
<evidence type="ECO:0000313" key="13">
    <source>
        <dbReference type="EMBL" id="OMH40294.1"/>
    </source>
</evidence>
<dbReference type="Pfam" id="PF04055">
    <property type="entry name" value="Radical_SAM"/>
    <property type="match status" value="1"/>
</dbReference>
<keyword evidence="10" id="KW-0413">Isomerase</keyword>
<dbReference type="RefSeq" id="WP_076713191.1">
    <property type="nucleotide sequence ID" value="NZ_MOEN01000021.1"/>
</dbReference>
<dbReference type="OrthoDB" id="9768064at2"/>
<dbReference type="EMBL" id="MOEN01000021">
    <property type="protein sequence ID" value="OMH40294.1"/>
    <property type="molecule type" value="Genomic_DNA"/>
</dbReference>
<dbReference type="GO" id="GO:0016853">
    <property type="term" value="F:isomerase activity"/>
    <property type="evidence" value="ECO:0007669"/>
    <property type="project" value="UniProtKB-KW"/>
</dbReference>
<dbReference type="PANTHER" id="PTHR30538:SF1">
    <property type="entry name" value="L-LYSINE 2,3-AMINOMUTASE"/>
    <property type="match status" value="1"/>
</dbReference>
<dbReference type="InterPro" id="IPR003739">
    <property type="entry name" value="Lys_aminomutase/Glu_NH3_mut"/>
</dbReference>
<dbReference type="CDD" id="cd01335">
    <property type="entry name" value="Radical_SAM"/>
    <property type="match status" value="1"/>
</dbReference>
<dbReference type="GO" id="GO:0046872">
    <property type="term" value="F:metal ion binding"/>
    <property type="evidence" value="ECO:0007669"/>
    <property type="project" value="UniProtKB-KW"/>
</dbReference>
<sequence>MLSTLNDFKQYFNLTEEEIEEAKKVIDTFPVRCTEYYASLANRNNLNDPIKKTVFPTEEELKNTLSDDPFKEEGQSPIPGLTHKYPDRVLIVTTNYCPVLCRFCMRKRNWKKEPFVITKEQIDEMAKYIKVTRVRDVLISGGEPLTIPDEILEYLILKLKEIETVEIVRIGSRLPVVAPNLLTNKKIKILEKGEKVWLNTHFNHPAEVTKGSEEAVKKLLKAGIPVNNQAVLLKGINDNEETLYKLFSTLQRIKVRPYYLFRCDPVNSVFHFATSVEKGLEIMRNLKKRLSPLALPYYAVDTYKGKIILFPEGAKYSKTGKGYLFKIANTKVSLP</sequence>
<evidence type="ECO:0000256" key="1">
    <source>
        <dbReference type="ARBA" id="ARBA00001933"/>
    </source>
</evidence>
<dbReference type="Proteomes" id="UP000187408">
    <property type="component" value="Unassembled WGS sequence"/>
</dbReference>
<keyword evidence="5" id="KW-0949">S-adenosyl-L-methionine</keyword>
<gene>
    <name evidence="13" type="ORF">BLW93_05950</name>
</gene>
<accession>A0A1R1MKR6</accession>
<name>A0A1R1MKR6_9BACT</name>
<evidence type="ECO:0000256" key="6">
    <source>
        <dbReference type="ARBA" id="ARBA00022723"/>
    </source>
</evidence>
<reference evidence="13 14" key="1">
    <citation type="submission" date="2016-10" db="EMBL/GenBank/DDBJ databases">
        <title>Genome sequence of a sulfur-reducing bacterium Desulfurobacterium indicum K6013.</title>
        <authorList>
            <person name="Cao J."/>
            <person name="Shao Z."/>
            <person name="Alain K."/>
            <person name="Jebbar M."/>
        </authorList>
    </citation>
    <scope>NUCLEOTIDE SEQUENCE [LARGE SCALE GENOMIC DNA]</scope>
    <source>
        <strain evidence="13 14">K6013</strain>
    </source>
</reference>
<keyword evidence="4 11" id="KW-0004">4Fe-4S</keyword>
<dbReference type="SMART" id="SM00729">
    <property type="entry name" value="Elp3"/>
    <property type="match status" value="1"/>
</dbReference>
<feature type="domain" description="Radical SAM core" evidence="12">
    <location>
        <begin position="83"/>
        <end position="293"/>
    </location>
</feature>
<feature type="binding site" evidence="11">
    <location>
        <position position="101"/>
    </location>
    <ligand>
        <name>[4Fe-4S] cluster</name>
        <dbReference type="ChEBI" id="CHEBI:49883"/>
        <note>4Fe-4S-S-AdoMet</note>
    </ligand>
</feature>
<evidence type="ECO:0000256" key="11">
    <source>
        <dbReference type="PIRSR" id="PIRSR004911-1"/>
    </source>
</evidence>
<evidence type="ECO:0000256" key="8">
    <source>
        <dbReference type="ARBA" id="ARBA00023004"/>
    </source>
</evidence>
<dbReference type="InterPro" id="IPR013785">
    <property type="entry name" value="Aldolase_TIM"/>
</dbReference>
<evidence type="ECO:0000313" key="14">
    <source>
        <dbReference type="Proteomes" id="UP000187408"/>
    </source>
</evidence>
<dbReference type="SFLD" id="SFLDS00029">
    <property type="entry name" value="Radical_SAM"/>
    <property type="match status" value="1"/>
</dbReference>
<proteinExistence type="inferred from homology"/>
<dbReference type="NCBIfam" id="TIGR00238">
    <property type="entry name" value="KamA family radical SAM protein"/>
    <property type="match status" value="1"/>
</dbReference>
<keyword evidence="8" id="KW-0408">Iron</keyword>
<feature type="binding site" evidence="11">
    <location>
        <position position="97"/>
    </location>
    <ligand>
        <name>[4Fe-4S] cluster</name>
        <dbReference type="ChEBI" id="CHEBI:49883"/>
        <note>4Fe-4S-S-AdoMet</note>
    </ligand>
</feature>
<evidence type="ECO:0000256" key="7">
    <source>
        <dbReference type="ARBA" id="ARBA00022898"/>
    </source>
</evidence>
<dbReference type="SFLD" id="SFLDG01070">
    <property type="entry name" value="PLP-dependent"/>
    <property type="match status" value="1"/>
</dbReference>
<feature type="binding site" evidence="11">
    <location>
        <position position="104"/>
    </location>
    <ligand>
        <name>[4Fe-4S] cluster</name>
        <dbReference type="ChEBI" id="CHEBI:49883"/>
        <note>4Fe-4S-S-AdoMet</note>
    </ligand>
</feature>
<dbReference type="PANTHER" id="PTHR30538">
    <property type="entry name" value="LYSINE 2,3-AMINOMUTASE-RELATED"/>
    <property type="match status" value="1"/>
</dbReference>
<keyword evidence="6 11" id="KW-0479">Metal-binding</keyword>
<keyword evidence="9 11" id="KW-0411">Iron-sulfur</keyword>
<dbReference type="PROSITE" id="PS51918">
    <property type="entry name" value="RADICAL_SAM"/>
    <property type="match status" value="1"/>
</dbReference>
<protein>
    <recommendedName>
        <fullName evidence="12">Radical SAM core domain-containing protein</fullName>
    </recommendedName>
</protein>
<keyword evidence="14" id="KW-1185">Reference proteome</keyword>
<dbReference type="PIRSF" id="PIRSF004911">
    <property type="entry name" value="DUF160"/>
    <property type="match status" value="1"/>
</dbReference>
<dbReference type="InterPro" id="IPR058240">
    <property type="entry name" value="rSAM_sf"/>
</dbReference>
<keyword evidence="7" id="KW-0663">Pyridoxal phosphate</keyword>
<dbReference type="AlphaFoldDB" id="A0A1R1MKR6"/>
<dbReference type="InterPro" id="IPR006638">
    <property type="entry name" value="Elp3/MiaA/NifB-like_rSAM"/>
</dbReference>